<dbReference type="Pfam" id="PF00069">
    <property type="entry name" value="Pkinase"/>
    <property type="match status" value="1"/>
</dbReference>
<evidence type="ECO:0000313" key="7">
    <source>
        <dbReference type="EMBL" id="OAG29068.1"/>
    </source>
</evidence>
<dbReference type="STRING" id="1805483.A0A177EB80"/>
<evidence type="ECO:0000256" key="1">
    <source>
        <dbReference type="ARBA" id="ARBA00012513"/>
    </source>
</evidence>
<keyword evidence="8" id="KW-1185">Reference proteome</keyword>
<dbReference type="SUPFAM" id="SSF56112">
    <property type="entry name" value="Protein kinase-like (PK-like)"/>
    <property type="match status" value="1"/>
</dbReference>
<keyword evidence="5" id="KW-0067">ATP-binding</keyword>
<dbReference type="PANTHER" id="PTHR24348">
    <property type="entry name" value="SERINE/THREONINE-PROTEIN KINASE UNC-51-RELATED"/>
    <property type="match status" value="1"/>
</dbReference>
<dbReference type="AlphaFoldDB" id="A0A177EB80"/>
<evidence type="ECO:0000313" key="8">
    <source>
        <dbReference type="Proteomes" id="UP000185944"/>
    </source>
</evidence>
<dbReference type="InterPro" id="IPR008271">
    <property type="entry name" value="Ser/Thr_kinase_AS"/>
</dbReference>
<dbReference type="RefSeq" id="XP_067543813.1">
    <property type="nucleotide sequence ID" value="XM_067688625.1"/>
</dbReference>
<keyword evidence="2" id="KW-0808">Transferase</keyword>
<dbReference type="GO" id="GO:0005776">
    <property type="term" value="C:autophagosome"/>
    <property type="evidence" value="ECO:0007669"/>
    <property type="project" value="TreeGrafter"/>
</dbReference>
<protein>
    <recommendedName>
        <fullName evidence="1">non-specific serine/threonine protein kinase</fullName>
        <ecNumber evidence="1">2.7.11.1</ecNumber>
    </recommendedName>
</protein>
<dbReference type="GO" id="GO:0016020">
    <property type="term" value="C:membrane"/>
    <property type="evidence" value="ECO:0007669"/>
    <property type="project" value="TreeGrafter"/>
</dbReference>
<dbReference type="Proteomes" id="UP000185944">
    <property type="component" value="Unassembled WGS sequence"/>
</dbReference>
<dbReference type="PROSITE" id="PS50011">
    <property type="entry name" value="PROTEIN_KINASE_DOM"/>
    <property type="match status" value="1"/>
</dbReference>
<dbReference type="Gene3D" id="1.10.510.10">
    <property type="entry name" value="Transferase(Phosphotransferase) domain 1"/>
    <property type="match status" value="1"/>
</dbReference>
<dbReference type="VEuPathDB" id="MicrosporidiaDB:NEDG_01207"/>
<evidence type="ECO:0000259" key="6">
    <source>
        <dbReference type="PROSITE" id="PS50011"/>
    </source>
</evidence>
<dbReference type="GO" id="GO:0005829">
    <property type="term" value="C:cytosol"/>
    <property type="evidence" value="ECO:0007669"/>
    <property type="project" value="TreeGrafter"/>
</dbReference>
<keyword evidence="3" id="KW-0547">Nucleotide-binding</keyword>
<dbReference type="PROSITE" id="PS00108">
    <property type="entry name" value="PROTEIN_KINASE_ST"/>
    <property type="match status" value="1"/>
</dbReference>
<organism evidence="7 8">
    <name type="scientific">Nematocida displodere</name>
    <dbReference type="NCBI Taxonomy" id="1805483"/>
    <lineage>
        <taxon>Eukaryota</taxon>
        <taxon>Fungi</taxon>
        <taxon>Fungi incertae sedis</taxon>
        <taxon>Microsporidia</taxon>
        <taxon>Nematocida</taxon>
    </lineage>
</organism>
<evidence type="ECO:0000256" key="2">
    <source>
        <dbReference type="ARBA" id="ARBA00022679"/>
    </source>
</evidence>
<dbReference type="PANTHER" id="PTHR24348:SF22">
    <property type="entry name" value="NON-SPECIFIC SERINE_THREONINE PROTEIN KINASE"/>
    <property type="match status" value="1"/>
</dbReference>
<evidence type="ECO:0000256" key="4">
    <source>
        <dbReference type="ARBA" id="ARBA00022777"/>
    </source>
</evidence>
<proteinExistence type="predicted"/>
<dbReference type="GO" id="GO:0010506">
    <property type="term" value="P:regulation of autophagy"/>
    <property type="evidence" value="ECO:0007669"/>
    <property type="project" value="InterPro"/>
</dbReference>
<dbReference type="GO" id="GO:0005524">
    <property type="term" value="F:ATP binding"/>
    <property type="evidence" value="ECO:0007669"/>
    <property type="project" value="UniProtKB-KW"/>
</dbReference>
<dbReference type="GO" id="GO:0004674">
    <property type="term" value="F:protein serine/threonine kinase activity"/>
    <property type="evidence" value="ECO:0007669"/>
    <property type="project" value="UniProtKB-EC"/>
</dbReference>
<dbReference type="SMART" id="SM00220">
    <property type="entry name" value="S_TKc"/>
    <property type="match status" value="1"/>
</dbReference>
<dbReference type="EC" id="2.7.11.1" evidence="1"/>
<gene>
    <name evidence="7" type="ORF">NEDG_01207</name>
</gene>
<evidence type="ECO:0000256" key="3">
    <source>
        <dbReference type="ARBA" id="ARBA00022741"/>
    </source>
</evidence>
<name>A0A177EB80_9MICR</name>
<dbReference type="InterPro" id="IPR000719">
    <property type="entry name" value="Prot_kinase_dom"/>
</dbReference>
<dbReference type="InterPro" id="IPR011009">
    <property type="entry name" value="Kinase-like_dom_sf"/>
</dbReference>
<keyword evidence="4" id="KW-0418">Kinase</keyword>
<dbReference type="GO" id="GO:0000045">
    <property type="term" value="P:autophagosome assembly"/>
    <property type="evidence" value="ECO:0007669"/>
    <property type="project" value="TreeGrafter"/>
</dbReference>
<dbReference type="GeneID" id="93647557"/>
<dbReference type="InterPro" id="IPR045269">
    <property type="entry name" value="Atg1-like"/>
</dbReference>
<feature type="domain" description="Protein kinase" evidence="6">
    <location>
        <begin position="5"/>
        <end position="239"/>
    </location>
</feature>
<comment type="caution">
    <text evidence="7">The sequence shown here is derived from an EMBL/GenBank/DDBJ whole genome shotgun (WGS) entry which is preliminary data.</text>
</comment>
<dbReference type="EMBL" id="LTDL01000042">
    <property type="protein sequence ID" value="OAG29068.1"/>
    <property type="molecule type" value="Genomic_DNA"/>
</dbReference>
<reference evidence="7 8" key="1">
    <citation type="submission" date="2016-02" db="EMBL/GenBank/DDBJ databases">
        <title>Discovery of a natural microsporidian pathogen with a broad tissue tropism in Caenorhabditis elegans.</title>
        <authorList>
            <person name="Luallen R.J."/>
            <person name="Reinke A.W."/>
            <person name="Tong L."/>
            <person name="Botts M.R."/>
            <person name="Felix M.-A."/>
            <person name="Troemel E.R."/>
        </authorList>
    </citation>
    <scope>NUCLEOTIDE SEQUENCE [LARGE SCALE GENOMIC DNA]</scope>
    <source>
        <strain evidence="7 8">JUm2807</strain>
    </source>
</reference>
<sequence length="543" mass="61095">MTGKYTVTEQIGKGATCTVYEGCHTKTRKKVAIKAIDSSSKRNLHLAVNEIRVLQRLDHPNIIKLIETVETQTQTLLVLEKCKFSLSSVAKTGSLSYKVVLRIFRDLLVGLRYLHGKGIIHRDIKLGNVMVSESNELKIIDFGLSKDTAFSAPKTFCGTPDFISPEILERKPYTKKTDVYSAGMLIYFLVFRCDYCKNKLESGKKSEQYGGLVRLLERMLEKDPDQRTTAEEALSDPVFYSFLPKTVPIEGLKDFDVQTRLGRIEQTSKGLHFRGPGTSFSIRPGMNGIYLQTPKTKDTHYLPFAETDSKTLKLAAFCYSVVSLVRKRTPVVIILTDKGKFFKMMKDGVYVYITEEYFTVWQDGNVTTKTTEDKREVSAPADKTELHHLIYESIEALNAGGGLPKPITLDRRTERRGVLKHSLYQTVSTPSVESATLSHLGPARRMHSPGYPYGSCSPVFVPGGWLVRLEPYLFGAVLGTGELLTLNAQTQVLRRYLREGGLEEHRVERSAPAHILQKVLLFRGVLQHIIPLSSRHPPSQPYD</sequence>
<accession>A0A177EB80</accession>
<evidence type="ECO:0000256" key="5">
    <source>
        <dbReference type="ARBA" id="ARBA00022840"/>
    </source>
</evidence>
<dbReference type="OrthoDB" id="4062651at2759"/>
<dbReference type="GO" id="GO:0000407">
    <property type="term" value="C:phagophore assembly site"/>
    <property type="evidence" value="ECO:0007669"/>
    <property type="project" value="TreeGrafter"/>
</dbReference>